<dbReference type="Gene3D" id="2.40.128.110">
    <property type="entry name" value="Lipid/polyisoprenoid-binding, YceI-like"/>
    <property type="match status" value="1"/>
</dbReference>
<name>A0AA96F2B8_9FLAO</name>
<dbReference type="InterPro" id="IPR036761">
    <property type="entry name" value="TTHA0802/YceI-like_sf"/>
</dbReference>
<accession>A0AA96EX46</accession>
<gene>
    <name evidence="3" type="ORF">RN605_05790</name>
    <name evidence="2" type="ORF">RN608_12490</name>
</gene>
<accession>A0AA96F2B8</accession>
<dbReference type="Pfam" id="PF04264">
    <property type="entry name" value="YceI"/>
    <property type="match status" value="1"/>
</dbReference>
<organism evidence="3 4">
    <name type="scientific">Flavobacterium capsici</name>
    <dbReference type="NCBI Taxonomy" id="3075618"/>
    <lineage>
        <taxon>Bacteria</taxon>
        <taxon>Pseudomonadati</taxon>
        <taxon>Bacteroidota</taxon>
        <taxon>Flavobacteriia</taxon>
        <taxon>Flavobacteriales</taxon>
        <taxon>Flavobacteriaceae</taxon>
        <taxon>Flavobacterium</taxon>
    </lineage>
</organism>
<reference evidence="3 4" key="1">
    <citation type="submission" date="2023-09" db="EMBL/GenBank/DDBJ databases">
        <title>Flavobacterium sp. a novel bacteria isolate from Pepper rhizosphere.</title>
        <authorList>
            <person name="Peng Y."/>
            <person name="Lee J."/>
        </authorList>
    </citation>
    <scope>NUCLEOTIDE SEQUENCE [LARGE SCALE GENOMIC DNA]</scope>
    <source>
        <strain evidence="2">PMR2A8</strain>
        <strain evidence="3 4">PMTSA4</strain>
    </source>
</reference>
<dbReference type="PANTHER" id="PTHR34406">
    <property type="entry name" value="PROTEIN YCEI"/>
    <property type="match status" value="1"/>
</dbReference>
<sequence>MKKYLLLLFLNSCIISFGQTKLIAKNGSVTFEASVPAFEEVKAKNDAVTFVLNTSNGEIASLALMKGFRFKVALMEEHFNENYVESDKFPKATFKGKIEGFDYSKITSTAKEYNIKGAIEMHGKSKEINIKAKISKKDNGVQLQSNFNLNSDDFDIEIPSIVSSKVSKKVAVNLDVVLK</sequence>
<feature type="domain" description="Lipid/polyisoprenoid-binding YceI-like" evidence="1">
    <location>
        <begin position="21"/>
        <end position="179"/>
    </location>
</feature>
<dbReference type="AlphaFoldDB" id="A0AA96F2B8"/>
<evidence type="ECO:0000313" key="3">
    <source>
        <dbReference type="EMBL" id="WNM22869.1"/>
    </source>
</evidence>
<keyword evidence="4" id="KW-1185">Reference proteome</keyword>
<dbReference type="InterPro" id="IPR007372">
    <property type="entry name" value="Lipid/polyisoprenoid-bd_YceI"/>
</dbReference>
<evidence type="ECO:0000313" key="2">
    <source>
        <dbReference type="EMBL" id="WNM18818.1"/>
    </source>
</evidence>
<dbReference type="SMART" id="SM00867">
    <property type="entry name" value="YceI"/>
    <property type="match status" value="1"/>
</dbReference>
<proteinExistence type="predicted"/>
<dbReference type="EMBL" id="CP134878">
    <property type="protein sequence ID" value="WNM18818.1"/>
    <property type="molecule type" value="Genomic_DNA"/>
</dbReference>
<protein>
    <submittedName>
        <fullName evidence="3">YceI family protein</fullName>
    </submittedName>
</protein>
<evidence type="ECO:0000313" key="4">
    <source>
        <dbReference type="Proteomes" id="UP001304515"/>
    </source>
</evidence>
<dbReference type="KEGG" id="fcj:RN605_05790"/>
<dbReference type="EMBL" id="CP134890">
    <property type="protein sequence ID" value="WNM22869.1"/>
    <property type="molecule type" value="Genomic_DNA"/>
</dbReference>
<dbReference type="SUPFAM" id="SSF101874">
    <property type="entry name" value="YceI-like"/>
    <property type="match status" value="1"/>
</dbReference>
<evidence type="ECO:0000259" key="1">
    <source>
        <dbReference type="SMART" id="SM00867"/>
    </source>
</evidence>
<dbReference type="RefSeq" id="WP_313323023.1">
    <property type="nucleotide sequence ID" value="NZ_CP134878.1"/>
</dbReference>
<dbReference type="PANTHER" id="PTHR34406:SF1">
    <property type="entry name" value="PROTEIN YCEI"/>
    <property type="match status" value="1"/>
</dbReference>
<dbReference type="Proteomes" id="UP001304515">
    <property type="component" value="Chromosome"/>
</dbReference>